<dbReference type="AlphaFoldDB" id="A0A0E2BQ67"/>
<dbReference type="EMBL" id="AHON02000050">
    <property type="protein sequence ID" value="EKO33547.1"/>
    <property type="molecule type" value="Genomic_DNA"/>
</dbReference>
<gene>
    <name evidence="1" type="ORF">LEP1GSC179_1915</name>
</gene>
<comment type="caution">
    <text evidence="1">The sequence shown here is derived from an EMBL/GenBank/DDBJ whole genome shotgun (WGS) entry which is preliminary data.</text>
</comment>
<reference evidence="1" key="1">
    <citation type="submission" date="2012-10" db="EMBL/GenBank/DDBJ databases">
        <authorList>
            <person name="Harkins D.M."/>
            <person name="Durkin A.S."/>
            <person name="Brinkac L.M."/>
            <person name="Haft D.H."/>
            <person name="Selengut J.D."/>
            <person name="Sanka R."/>
            <person name="DePew J."/>
            <person name="Purushe J."/>
            <person name="Matthias M.A."/>
            <person name="Vinetz J.M."/>
            <person name="Sutton G.G."/>
            <person name="Nierman W.C."/>
            <person name="Fouts D.E."/>
        </authorList>
    </citation>
    <scope>NUCLEOTIDE SEQUENCE [LARGE SCALE GENOMIC DNA]</scope>
    <source>
        <strain evidence="1">MOR084</strain>
    </source>
</reference>
<name>A0A0E2BQ67_9LEPT</name>
<proteinExistence type="predicted"/>
<keyword evidence="2" id="KW-1185">Reference proteome</keyword>
<evidence type="ECO:0000313" key="2">
    <source>
        <dbReference type="Proteomes" id="UP000006329"/>
    </source>
</evidence>
<dbReference type="Proteomes" id="UP000006329">
    <property type="component" value="Unassembled WGS sequence"/>
</dbReference>
<evidence type="ECO:0000313" key="1">
    <source>
        <dbReference type="EMBL" id="EKO33547.1"/>
    </source>
</evidence>
<protein>
    <submittedName>
        <fullName evidence="1">Uncharacterized protein</fullName>
    </submittedName>
</protein>
<accession>A0A0E2BQ67</accession>
<sequence>MSEKTKLKFSYIYNTLPLNFPFQNKKPSSRRRKAFPNIND</sequence>
<organism evidence="1 2">
    <name type="scientific">Leptospira santarosai str. MOR084</name>
    <dbReference type="NCBI Taxonomy" id="1049984"/>
    <lineage>
        <taxon>Bacteria</taxon>
        <taxon>Pseudomonadati</taxon>
        <taxon>Spirochaetota</taxon>
        <taxon>Spirochaetia</taxon>
        <taxon>Leptospirales</taxon>
        <taxon>Leptospiraceae</taxon>
        <taxon>Leptospira</taxon>
    </lineage>
</organism>